<comment type="caution">
    <text evidence="1">The sequence shown here is derived from an EMBL/GenBank/DDBJ whole genome shotgun (WGS) entry which is preliminary data.</text>
</comment>
<organism evidence="1 2">
    <name type="scientific">Pontixanthobacter luteolus</name>
    <dbReference type="NCBI Taxonomy" id="295089"/>
    <lineage>
        <taxon>Bacteria</taxon>
        <taxon>Pseudomonadati</taxon>
        <taxon>Pseudomonadota</taxon>
        <taxon>Alphaproteobacteria</taxon>
        <taxon>Sphingomonadales</taxon>
        <taxon>Erythrobacteraceae</taxon>
        <taxon>Pontixanthobacter</taxon>
    </lineage>
</organism>
<dbReference type="AlphaFoldDB" id="A0A6I4UZS3"/>
<name>A0A6I4UZS3_9SPHN</name>
<dbReference type="OrthoDB" id="7410166at2"/>
<dbReference type="Proteomes" id="UP000471435">
    <property type="component" value="Unassembled WGS sequence"/>
</dbReference>
<reference evidence="1 2" key="1">
    <citation type="submission" date="2019-12" db="EMBL/GenBank/DDBJ databases">
        <title>Genomic-based taxomic classification of the family Erythrobacteraceae.</title>
        <authorList>
            <person name="Xu L."/>
        </authorList>
    </citation>
    <scope>NUCLEOTIDE SEQUENCE [LARGE SCALE GENOMIC DNA]</scope>
    <source>
        <strain evidence="1 2">SW-109</strain>
    </source>
</reference>
<evidence type="ECO:0000313" key="1">
    <source>
        <dbReference type="EMBL" id="MXP46451.1"/>
    </source>
</evidence>
<dbReference type="EMBL" id="WTYP01000001">
    <property type="protein sequence ID" value="MXP46451.1"/>
    <property type="molecule type" value="Genomic_DNA"/>
</dbReference>
<sequence>MIELIPLMVLILGWHPDRPGEIDLQRPEILFETAAECESAAGKMVHQMNERAASQSGARYEFRCLPAPRADEFEELFRSQPERGE</sequence>
<proteinExistence type="predicted"/>
<evidence type="ECO:0000313" key="2">
    <source>
        <dbReference type="Proteomes" id="UP000471435"/>
    </source>
</evidence>
<accession>A0A6I4UZS3</accession>
<dbReference type="RefSeq" id="WP_160729681.1">
    <property type="nucleotide sequence ID" value="NZ_CANLWR010000001.1"/>
</dbReference>
<protein>
    <submittedName>
        <fullName evidence="1">Uncharacterized protein</fullName>
    </submittedName>
</protein>
<gene>
    <name evidence="1" type="ORF">GRI43_03460</name>
</gene>
<keyword evidence="2" id="KW-1185">Reference proteome</keyword>